<evidence type="ECO:0000259" key="9">
    <source>
        <dbReference type="PROSITE" id="PS50089"/>
    </source>
</evidence>
<feature type="region of interest" description="Disordered" evidence="8">
    <location>
        <begin position="174"/>
        <end position="196"/>
    </location>
</feature>
<dbReference type="SMART" id="SM00248">
    <property type="entry name" value="ANK"/>
    <property type="match status" value="3"/>
</dbReference>
<name>A0A8T2IEB1_9PIPI</name>
<dbReference type="Pfam" id="PF00533">
    <property type="entry name" value="BRCT"/>
    <property type="match status" value="1"/>
</dbReference>
<feature type="domain" description="BRCT" evidence="10">
    <location>
        <begin position="640"/>
        <end position="753"/>
    </location>
</feature>
<dbReference type="GO" id="GO:0070531">
    <property type="term" value="C:BRCA1-A complex"/>
    <property type="evidence" value="ECO:0007669"/>
    <property type="project" value="TreeGrafter"/>
</dbReference>
<dbReference type="SMART" id="SM00292">
    <property type="entry name" value="BRCT"/>
    <property type="match status" value="2"/>
</dbReference>
<evidence type="ECO:0000256" key="5">
    <source>
        <dbReference type="ARBA" id="ARBA00023043"/>
    </source>
</evidence>
<evidence type="ECO:0000259" key="10">
    <source>
        <dbReference type="PROSITE" id="PS50172"/>
    </source>
</evidence>
<dbReference type="InterPro" id="IPR013083">
    <property type="entry name" value="Znf_RING/FYVE/PHD"/>
</dbReference>
<dbReference type="CDD" id="cd16496">
    <property type="entry name" value="RING-HC_BARD1"/>
    <property type="match status" value="1"/>
</dbReference>
<dbReference type="CDD" id="cd17734">
    <property type="entry name" value="BRCT_Bard1_rpt1"/>
    <property type="match status" value="1"/>
</dbReference>
<keyword evidence="3 7" id="KW-0863">Zinc-finger</keyword>
<dbReference type="Gene3D" id="1.25.40.20">
    <property type="entry name" value="Ankyrin repeat-containing domain"/>
    <property type="match status" value="1"/>
</dbReference>
<evidence type="ECO:0000256" key="4">
    <source>
        <dbReference type="ARBA" id="ARBA00022833"/>
    </source>
</evidence>
<dbReference type="GO" id="GO:0004842">
    <property type="term" value="F:ubiquitin-protein transferase activity"/>
    <property type="evidence" value="ECO:0007669"/>
    <property type="project" value="TreeGrafter"/>
</dbReference>
<dbReference type="InterPro" id="IPR039503">
    <property type="entry name" value="BARD1_Znf-RING"/>
</dbReference>
<keyword evidence="12" id="KW-1185">Reference proteome</keyword>
<keyword evidence="4" id="KW-0862">Zinc</keyword>
<dbReference type="InterPro" id="IPR001357">
    <property type="entry name" value="BRCT_dom"/>
</dbReference>
<feature type="repeat" description="ANK" evidence="6">
    <location>
        <begin position="400"/>
        <end position="432"/>
    </location>
</feature>
<dbReference type="InterPro" id="IPR036770">
    <property type="entry name" value="Ankyrin_rpt-contain_sf"/>
</dbReference>
<dbReference type="SUPFAM" id="SSF48403">
    <property type="entry name" value="Ankyrin repeat"/>
    <property type="match status" value="1"/>
</dbReference>
<dbReference type="SUPFAM" id="SSF57850">
    <property type="entry name" value="RING/U-box"/>
    <property type="match status" value="1"/>
</dbReference>
<keyword evidence="2" id="KW-0677">Repeat</keyword>
<dbReference type="CDD" id="cd17720">
    <property type="entry name" value="BRCT_Bard1_rpt2"/>
    <property type="match status" value="1"/>
</dbReference>
<accession>A0A8T2IEB1</accession>
<keyword evidence="1" id="KW-0479">Metal-binding</keyword>
<dbReference type="PROSITE" id="PS50089">
    <property type="entry name" value="ZF_RING_2"/>
    <property type="match status" value="1"/>
</dbReference>
<comment type="caution">
    <text evidence="11">The sequence shown here is derived from an EMBL/GenBank/DDBJ whole genome shotgun (WGS) entry which is preliminary data.</text>
</comment>
<evidence type="ECO:0000313" key="11">
    <source>
        <dbReference type="EMBL" id="KAG8431305.1"/>
    </source>
</evidence>
<dbReference type="GO" id="GO:0031436">
    <property type="term" value="C:BRCA1-BARD1 complex"/>
    <property type="evidence" value="ECO:0007669"/>
    <property type="project" value="TreeGrafter"/>
</dbReference>
<gene>
    <name evidence="11" type="ORF">GDO86_019088</name>
</gene>
<dbReference type="PROSITE" id="PS50172">
    <property type="entry name" value="BRCT"/>
    <property type="match status" value="2"/>
</dbReference>
<dbReference type="PANTHER" id="PTHR24171">
    <property type="entry name" value="ANKYRIN REPEAT DOMAIN-CONTAINING PROTEIN 39-RELATED"/>
    <property type="match status" value="1"/>
</dbReference>
<dbReference type="Gene3D" id="3.40.50.10190">
    <property type="entry name" value="BRCT domain"/>
    <property type="match status" value="2"/>
</dbReference>
<sequence>MEAISGGDSPIKGETDWDRTRAALLGLERNLTCSKCTSILKEPVCLGGCAHVFCRTCVGENVGSECPLCHMPAWVRDVQINRQLDSIIQLRGKLRNLLDNDDLETNKIDLYTETSLRKNSLEEHNKKNLKMWFSPRSKRMRCIMEKAGKAKPIEPKLENVQPLSAYDFVSSSPNCKSLKKKHDQKSKKNKKKRLKGINREWGFDNKVDESSDHSKEEMCGKSVSFGSSVVVLENKQNNGLLEDNGLNKNQRKLDELKKDQMDTRRKLTIYTESEQSICFGNLPKGKKQTPAKRNVSLVTTKLKRSKTKSSIDANETVSESDLETVSSTHFESVLTPHKNTKFVNNQDSGTEGIKTVLPITEICSTPSAHSRNKFNAKANKKTSALQTSPNNLANMKRNYKGETMLHVASIKGDIEGVKHLLNEGANPNVKDNAGWTPLHEACNLGHTKVVEYLLNHHALVNTTGYQNDTPLHDAVKNGHKAIVQLLLTHGASQNAVNIFGLRPVDYAETEEMKSVLLKTQATKEPILVHPFPPSLCQRKEETIVLMASGLSTLQRADLKKLSKILNAHLYFEYSSAVTHIIVHDEPVLRTMKCMLGTLAGCWILRFAWVKNCLESCRQEPEEPQEVHGGSKRARLNKVQLLPRLLDGCHFYFLGCFKEHCKEDLMELVKAAGGQILIRQPKPDSDVTQMINTVAYHAEPNSDQRFCTQYIVYDKTSKYIPERVRQGKVWFAPSSWLIECIASFHLIPVPHIYSDENK</sequence>
<dbReference type="GO" id="GO:0008270">
    <property type="term" value="F:zinc ion binding"/>
    <property type="evidence" value="ECO:0007669"/>
    <property type="project" value="UniProtKB-KW"/>
</dbReference>
<keyword evidence="5 6" id="KW-0040">ANK repeat</keyword>
<evidence type="ECO:0000256" key="6">
    <source>
        <dbReference type="PROSITE-ProRule" id="PRU00023"/>
    </source>
</evidence>
<evidence type="ECO:0000256" key="3">
    <source>
        <dbReference type="ARBA" id="ARBA00022771"/>
    </source>
</evidence>
<evidence type="ECO:0000256" key="7">
    <source>
        <dbReference type="PROSITE-ProRule" id="PRU00175"/>
    </source>
</evidence>
<dbReference type="PROSITE" id="PS50088">
    <property type="entry name" value="ANK_REPEAT"/>
    <property type="match status" value="3"/>
</dbReference>
<dbReference type="InterPro" id="IPR017907">
    <property type="entry name" value="Znf_RING_CS"/>
</dbReference>
<feature type="domain" description="RING-type" evidence="9">
    <location>
        <begin position="33"/>
        <end position="70"/>
    </location>
</feature>
<evidence type="ECO:0000256" key="8">
    <source>
        <dbReference type="SAM" id="MobiDB-lite"/>
    </source>
</evidence>
<dbReference type="InterPro" id="IPR036420">
    <property type="entry name" value="BRCT_dom_sf"/>
</dbReference>
<dbReference type="PRINTS" id="PR01415">
    <property type="entry name" value="ANKYRIN"/>
</dbReference>
<dbReference type="Pfam" id="PF12796">
    <property type="entry name" value="Ank_2"/>
    <property type="match status" value="1"/>
</dbReference>
<dbReference type="Proteomes" id="UP000812440">
    <property type="component" value="Unassembled WGS sequence"/>
</dbReference>
<dbReference type="InterPro" id="IPR002110">
    <property type="entry name" value="Ankyrin_rpt"/>
</dbReference>
<evidence type="ECO:0008006" key="13">
    <source>
        <dbReference type="Google" id="ProtNLM"/>
    </source>
</evidence>
<dbReference type="EMBL" id="JAACNH010000256">
    <property type="protein sequence ID" value="KAG8431305.1"/>
    <property type="molecule type" value="Genomic_DNA"/>
</dbReference>
<dbReference type="OrthoDB" id="2384350at2759"/>
<dbReference type="Gene3D" id="3.30.40.10">
    <property type="entry name" value="Zinc/RING finger domain, C3HC4 (zinc finger)"/>
    <property type="match status" value="1"/>
</dbReference>
<evidence type="ECO:0000313" key="12">
    <source>
        <dbReference type="Proteomes" id="UP000812440"/>
    </source>
</evidence>
<reference evidence="11" key="1">
    <citation type="thesis" date="2020" institute="ProQuest LLC" country="789 East Eisenhower Parkway, Ann Arbor, MI, USA">
        <title>Comparative Genomics and Chromosome Evolution.</title>
        <authorList>
            <person name="Mudd A.B."/>
        </authorList>
    </citation>
    <scope>NUCLEOTIDE SEQUENCE</scope>
    <source>
        <strain evidence="11">Female2</strain>
        <tissue evidence="11">Blood</tissue>
    </source>
</reference>
<dbReference type="PANTHER" id="PTHR24171:SF8">
    <property type="entry name" value="BRCA1-ASSOCIATED RING DOMAIN PROTEIN 1"/>
    <property type="match status" value="1"/>
</dbReference>
<dbReference type="PROSITE" id="PS50297">
    <property type="entry name" value="ANK_REP_REGION"/>
    <property type="match status" value="3"/>
</dbReference>
<dbReference type="GO" id="GO:0085020">
    <property type="term" value="P:protein K6-linked ubiquitination"/>
    <property type="evidence" value="ECO:0007669"/>
    <property type="project" value="TreeGrafter"/>
</dbReference>
<feature type="repeat" description="ANK" evidence="6">
    <location>
        <begin position="433"/>
        <end position="465"/>
    </location>
</feature>
<dbReference type="PROSITE" id="PS00518">
    <property type="entry name" value="ZF_RING_1"/>
    <property type="match status" value="1"/>
</dbReference>
<protein>
    <recommendedName>
        <fullName evidence="13">BRCA1-associated RING domain protein 1</fullName>
    </recommendedName>
</protein>
<dbReference type="InterPro" id="IPR001841">
    <property type="entry name" value="Znf_RING"/>
</dbReference>
<dbReference type="SMART" id="SM00184">
    <property type="entry name" value="RING"/>
    <property type="match status" value="1"/>
</dbReference>
<organism evidence="11 12">
    <name type="scientific">Hymenochirus boettgeri</name>
    <name type="common">Congo dwarf clawed frog</name>
    <dbReference type="NCBI Taxonomy" id="247094"/>
    <lineage>
        <taxon>Eukaryota</taxon>
        <taxon>Metazoa</taxon>
        <taxon>Chordata</taxon>
        <taxon>Craniata</taxon>
        <taxon>Vertebrata</taxon>
        <taxon>Euteleostomi</taxon>
        <taxon>Amphibia</taxon>
        <taxon>Batrachia</taxon>
        <taxon>Anura</taxon>
        <taxon>Pipoidea</taxon>
        <taxon>Pipidae</taxon>
        <taxon>Pipinae</taxon>
        <taxon>Hymenochirus</taxon>
    </lineage>
</organism>
<feature type="domain" description="BRCT" evidence="10">
    <location>
        <begin position="542"/>
        <end position="626"/>
    </location>
</feature>
<dbReference type="Pfam" id="PF14835">
    <property type="entry name" value="zf-RING_6"/>
    <property type="match status" value="1"/>
</dbReference>
<proteinExistence type="predicted"/>
<feature type="repeat" description="ANK" evidence="6">
    <location>
        <begin position="466"/>
        <end position="498"/>
    </location>
</feature>
<evidence type="ECO:0000256" key="1">
    <source>
        <dbReference type="ARBA" id="ARBA00022723"/>
    </source>
</evidence>
<feature type="compositionally biased region" description="Basic residues" evidence="8">
    <location>
        <begin position="177"/>
        <end position="196"/>
    </location>
</feature>
<evidence type="ECO:0000256" key="2">
    <source>
        <dbReference type="ARBA" id="ARBA00022737"/>
    </source>
</evidence>
<dbReference type="AlphaFoldDB" id="A0A8T2IEB1"/>
<dbReference type="SUPFAM" id="SSF52113">
    <property type="entry name" value="BRCT domain"/>
    <property type="match status" value="2"/>
</dbReference>